<dbReference type="GO" id="GO:0004519">
    <property type="term" value="F:endonuclease activity"/>
    <property type="evidence" value="ECO:0007669"/>
    <property type="project" value="UniProtKB-KW"/>
</dbReference>
<protein>
    <submittedName>
        <fullName evidence="5">Thermonuclease family protein</fullName>
    </submittedName>
</protein>
<dbReference type="Pfam" id="PF00565">
    <property type="entry name" value="SNase"/>
    <property type="match status" value="1"/>
</dbReference>
<dbReference type="Proteomes" id="UP000483379">
    <property type="component" value="Unassembled WGS sequence"/>
</dbReference>
<evidence type="ECO:0000256" key="2">
    <source>
        <dbReference type="ARBA" id="ARBA00022759"/>
    </source>
</evidence>
<dbReference type="SMART" id="SM00318">
    <property type="entry name" value="SNc"/>
    <property type="match status" value="1"/>
</dbReference>
<evidence type="ECO:0000256" key="3">
    <source>
        <dbReference type="ARBA" id="ARBA00022801"/>
    </source>
</evidence>
<dbReference type="PANTHER" id="PTHR12302">
    <property type="entry name" value="EBNA2 BINDING PROTEIN P100"/>
    <property type="match status" value="1"/>
</dbReference>
<evidence type="ECO:0000256" key="1">
    <source>
        <dbReference type="ARBA" id="ARBA00022722"/>
    </source>
</evidence>
<dbReference type="SUPFAM" id="SSF50199">
    <property type="entry name" value="Staphylococcal nuclease"/>
    <property type="match status" value="1"/>
</dbReference>
<dbReference type="InterPro" id="IPR035437">
    <property type="entry name" value="SNase_OB-fold_sf"/>
</dbReference>
<evidence type="ECO:0000259" key="4">
    <source>
        <dbReference type="PROSITE" id="PS50830"/>
    </source>
</evidence>
<dbReference type="AlphaFoldDB" id="A0A6M0JV21"/>
<name>A0A6M0JV21_9GAMM</name>
<feature type="domain" description="TNase-like" evidence="4">
    <location>
        <begin position="44"/>
        <end position="167"/>
    </location>
</feature>
<proteinExistence type="predicted"/>
<keyword evidence="2" id="KW-0255">Endonuclease</keyword>
<keyword evidence="1" id="KW-0540">Nuclease</keyword>
<keyword evidence="6" id="KW-1185">Reference proteome</keyword>
<dbReference type="InterPro" id="IPR016071">
    <property type="entry name" value="Staphylococal_nuclease_OB-fold"/>
</dbReference>
<dbReference type="GO" id="GO:0016787">
    <property type="term" value="F:hydrolase activity"/>
    <property type="evidence" value="ECO:0007669"/>
    <property type="project" value="UniProtKB-KW"/>
</dbReference>
<evidence type="ECO:0000313" key="5">
    <source>
        <dbReference type="EMBL" id="NEV61019.1"/>
    </source>
</evidence>
<accession>A0A6M0JV21</accession>
<dbReference type="PROSITE" id="PS50830">
    <property type="entry name" value="TNASE_3"/>
    <property type="match status" value="1"/>
</dbReference>
<reference evidence="5 6" key="1">
    <citation type="submission" date="2020-02" db="EMBL/GenBank/DDBJ databases">
        <title>Genome sequences of Thiorhodococcus mannitoliphagus and Thiorhodococcus minor, purple sulfur photosynthetic bacteria in the gammaproteobacterial family, Chromatiaceae.</title>
        <authorList>
            <person name="Aviles F.A."/>
            <person name="Meyer T.E."/>
            <person name="Kyndt J.A."/>
        </authorList>
    </citation>
    <scope>NUCLEOTIDE SEQUENCE [LARGE SCALE GENOMIC DNA]</scope>
    <source>
        <strain evidence="5 6">DSM 11518</strain>
    </source>
</reference>
<comment type="caution">
    <text evidence="5">The sequence shown here is derived from an EMBL/GenBank/DDBJ whole genome shotgun (WGS) entry which is preliminary data.</text>
</comment>
<sequence>MLRGLGRLRGSLGSTAIALLLLGAWAVERWGPGLIPPGWGLQLGARSCRLDYVLDGDSMRLVCAGKPVEVRLYCIDAPEKGQQPWADRSRGHLRELATGRVDLVAIDRDRFGRTVGEVYTSGEARISLNLEQVRSGQAAVYHRYCDDPRYFRAERQAREAKRGVWRRRGLHQTPWEYRHRGS</sequence>
<gene>
    <name evidence="5" type="ORF">G3446_03740</name>
</gene>
<dbReference type="EMBL" id="JAAIJQ010000007">
    <property type="protein sequence ID" value="NEV61019.1"/>
    <property type="molecule type" value="Genomic_DNA"/>
</dbReference>
<dbReference type="Gene3D" id="2.40.50.90">
    <property type="match status" value="1"/>
</dbReference>
<dbReference type="PANTHER" id="PTHR12302:SF3">
    <property type="entry name" value="SERINE_THREONINE-PROTEIN KINASE 31"/>
    <property type="match status" value="1"/>
</dbReference>
<evidence type="ECO:0000313" key="6">
    <source>
        <dbReference type="Proteomes" id="UP000483379"/>
    </source>
</evidence>
<organism evidence="5 6">
    <name type="scientific">Thiorhodococcus minor</name>
    <dbReference type="NCBI Taxonomy" id="57489"/>
    <lineage>
        <taxon>Bacteria</taxon>
        <taxon>Pseudomonadati</taxon>
        <taxon>Pseudomonadota</taxon>
        <taxon>Gammaproteobacteria</taxon>
        <taxon>Chromatiales</taxon>
        <taxon>Chromatiaceae</taxon>
        <taxon>Thiorhodococcus</taxon>
    </lineage>
</organism>
<keyword evidence="3" id="KW-0378">Hydrolase</keyword>